<sequence length="408" mass="45830">MNMLIHNSGRLDYLDAARAFALILGVVFHASLSFMPMYIGWAVMDVSTSSLVSFFVLVSHSFRMPLFFLIAGYFSHAVFYRDGAGRFLHSRFIRIVVPFIVAWFVLRPLLVSGWIMGAESMRGEANVANALLGGFASLASLPTGIFTGTHLWFLYALIWITLCVLLLRFIVSWHKGIYTRVAAVCATGMRWASQSQMALCVLAVPTSGCLWFMSHWGMETPDKTLVPHAPTFCIYGGFYLFGWMLNKDRSLLDSFATLTVTKWLLCVVAVGVACFLSKFEAQKAHSQYVLLKVGFGLAYALMMWSLVSITLGVFRRFFNKTSAYVRYLADASYWLYLIHLPIVIWLQIAFAELPLHWVVKLGAISGITVAISLLLYELFVRSTFIGAVLNGKRKPRAWSAIMPVQNPR</sequence>
<evidence type="ECO:0000313" key="4">
    <source>
        <dbReference type="Proteomes" id="UP001169760"/>
    </source>
</evidence>
<dbReference type="PANTHER" id="PTHR36927">
    <property type="entry name" value="BLR4337 PROTEIN"/>
    <property type="match status" value="1"/>
</dbReference>
<feature type="transmembrane region" description="Helical" evidence="1">
    <location>
        <begin position="20"/>
        <end position="41"/>
    </location>
</feature>
<keyword evidence="1" id="KW-1133">Transmembrane helix</keyword>
<feature type="transmembrane region" description="Helical" evidence="1">
    <location>
        <begin position="191"/>
        <end position="213"/>
    </location>
</feature>
<feature type="transmembrane region" description="Helical" evidence="1">
    <location>
        <begin position="61"/>
        <end position="80"/>
    </location>
</feature>
<dbReference type="Pfam" id="PF01757">
    <property type="entry name" value="Acyl_transf_3"/>
    <property type="match status" value="1"/>
</dbReference>
<feature type="transmembrane region" description="Helical" evidence="1">
    <location>
        <begin position="152"/>
        <end position="171"/>
    </location>
</feature>
<name>A0AAW7X984_9GAMM</name>
<feature type="transmembrane region" description="Helical" evidence="1">
    <location>
        <begin position="333"/>
        <end position="350"/>
    </location>
</feature>
<evidence type="ECO:0000256" key="1">
    <source>
        <dbReference type="SAM" id="Phobius"/>
    </source>
</evidence>
<dbReference type="Proteomes" id="UP001169760">
    <property type="component" value="Unassembled WGS sequence"/>
</dbReference>
<feature type="transmembrane region" description="Helical" evidence="1">
    <location>
        <begin position="92"/>
        <end position="115"/>
    </location>
</feature>
<feature type="transmembrane region" description="Helical" evidence="1">
    <location>
        <begin position="255"/>
        <end position="277"/>
    </location>
</feature>
<dbReference type="PANTHER" id="PTHR36927:SF1">
    <property type="entry name" value="MDO-LIKE PROTEIN"/>
    <property type="match status" value="1"/>
</dbReference>
<keyword evidence="1" id="KW-0472">Membrane</keyword>
<protein>
    <submittedName>
        <fullName evidence="3">Acyltransferase family protein</fullName>
    </submittedName>
</protein>
<reference evidence="3" key="1">
    <citation type="submission" date="2023-07" db="EMBL/GenBank/DDBJ databases">
        <title>Genome content predicts the carbon catabolic preferences of heterotrophic bacteria.</title>
        <authorList>
            <person name="Gralka M."/>
        </authorList>
    </citation>
    <scope>NUCLEOTIDE SEQUENCE</scope>
    <source>
        <strain evidence="3">I3M17_2</strain>
    </source>
</reference>
<keyword evidence="3" id="KW-0808">Transferase</keyword>
<dbReference type="GO" id="GO:0016747">
    <property type="term" value="F:acyltransferase activity, transferring groups other than amino-acyl groups"/>
    <property type="evidence" value="ECO:0007669"/>
    <property type="project" value="InterPro"/>
</dbReference>
<dbReference type="AlphaFoldDB" id="A0AAW7X984"/>
<gene>
    <name evidence="3" type="ORF">Q4521_17480</name>
</gene>
<feature type="domain" description="Acyltransferase 3" evidence="2">
    <location>
        <begin position="12"/>
        <end position="376"/>
    </location>
</feature>
<feature type="transmembrane region" description="Helical" evidence="1">
    <location>
        <begin position="225"/>
        <end position="243"/>
    </location>
</feature>
<proteinExistence type="predicted"/>
<evidence type="ECO:0000259" key="2">
    <source>
        <dbReference type="Pfam" id="PF01757"/>
    </source>
</evidence>
<comment type="caution">
    <text evidence="3">The sequence shown here is derived from an EMBL/GenBank/DDBJ whole genome shotgun (WGS) entry which is preliminary data.</text>
</comment>
<dbReference type="InterPro" id="IPR050623">
    <property type="entry name" value="Glucan_succinyl_AcylTrfase"/>
</dbReference>
<feature type="transmembrane region" description="Helical" evidence="1">
    <location>
        <begin position="289"/>
        <end position="313"/>
    </location>
</feature>
<evidence type="ECO:0000313" key="3">
    <source>
        <dbReference type="EMBL" id="MDO6424281.1"/>
    </source>
</evidence>
<dbReference type="RefSeq" id="WP_303493659.1">
    <property type="nucleotide sequence ID" value="NZ_JAUOPB010000013.1"/>
</dbReference>
<accession>A0AAW7X984</accession>
<dbReference type="EMBL" id="JAUOPB010000013">
    <property type="protein sequence ID" value="MDO6424281.1"/>
    <property type="molecule type" value="Genomic_DNA"/>
</dbReference>
<keyword evidence="1" id="KW-0812">Transmembrane</keyword>
<dbReference type="InterPro" id="IPR002656">
    <property type="entry name" value="Acyl_transf_3_dom"/>
</dbReference>
<feature type="transmembrane region" description="Helical" evidence="1">
    <location>
        <begin position="357"/>
        <end position="376"/>
    </location>
</feature>
<keyword evidence="3" id="KW-0012">Acyltransferase</keyword>
<organism evidence="3 4">
    <name type="scientific">Saccharophagus degradans</name>
    <dbReference type="NCBI Taxonomy" id="86304"/>
    <lineage>
        <taxon>Bacteria</taxon>
        <taxon>Pseudomonadati</taxon>
        <taxon>Pseudomonadota</taxon>
        <taxon>Gammaproteobacteria</taxon>
        <taxon>Cellvibrionales</taxon>
        <taxon>Cellvibrionaceae</taxon>
        <taxon>Saccharophagus</taxon>
    </lineage>
</organism>